<sequence length="334" mass="39020">MKNLYLVVFVMLFLSCKSTYQTQTFQSKNTPSIPDYNQEINWAVLPTTYNEELQKFAPNQTEVNNLKADVFYIYPTLNTDKKDIRWNVPINDKEQQDKVLNSAVKYQASPFATSGKIYVPYYRQAHVRSYTLYNEGGKEALEIAYSDVKNAFKTYLEKYNNGRPIIIASHSQGTTHSRRLLKEFFDEKPLKKQLIAAYLVGMGLKPNEFKSIKPMFEPTETGGFISWNTFKKGKFPENKDWYKGSVTTNPITWNNAKTTTLEQHKGFLYTNDKLYKKALTIEITDGLVWSTNPKFPMRFFMSFMKNYHTGDINLFWEDVKQNVELRTKTWLSKN</sequence>
<reference evidence="2 3" key="1">
    <citation type="submission" date="2016-11" db="EMBL/GenBank/DDBJ databases">
        <title>Tenacibaculum sp. LPB0136, isolated from marine environment.</title>
        <authorList>
            <person name="Kim E."/>
            <person name="Yi H."/>
        </authorList>
    </citation>
    <scope>NUCLEOTIDE SEQUENCE [LARGE SCALE GENOMIC DNA]</scope>
    <source>
        <strain evidence="2 3">LPB0136</strain>
    </source>
</reference>
<proteinExistence type="predicted"/>
<gene>
    <name evidence="2" type="ORF">LPB136_10130</name>
</gene>
<organism evidence="2 3">
    <name type="scientific">Tenacibaculum todarodis</name>
    <dbReference type="NCBI Taxonomy" id="1850252"/>
    <lineage>
        <taxon>Bacteria</taxon>
        <taxon>Pseudomonadati</taxon>
        <taxon>Bacteroidota</taxon>
        <taxon>Flavobacteriia</taxon>
        <taxon>Flavobacteriales</taxon>
        <taxon>Flavobacteriaceae</taxon>
        <taxon>Tenacibaculum</taxon>
    </lineage>
</organism>
<evidence type="ECO:0008006" key="4">
    <source>
        <dbReference type="Google" id="ProtNLM"/>
    </source>
</evidence>
<evidence type="ECO:0000256" key="1">
    <source>
        <dbReference type="SAM" id="SignalP"/>
    </source>
</evidence>
<dbReference type="EMBL" id="CP018155">
    <property type="protein sequence ID" value="APG65698.1"/>
    <property type="molecule type" value="Genomic_DNA"/>
</dbReference>
<evidence type="ECO:0000313" key="2">
    <source>
        <dbReference type="EMBL" id="APG65698.1"/>
    </source>
</evidence>
<evidence type="ECO:0000313" key="3">
    <source>
        <dbReference type="Proteomes" id="UP000181898"/>
    </source>
</evidence>
<accession>A0A1L3JKP6</accession>
<feature type="chain" id="PRO_5011956148" description="DUF3089 domain-containing protein" evidence="1">
    <location>
        <begin position="21"/>
        <end position="334"/>
    </location>
</feature>
<dbReference type="RefSeq" id="WP_072556222.1">
    <property type="nucleotide sequence ID" value="NZ_CP018155.1"/>
</dbReference>
<dbReference type="KEGG" id="ten:LPB136_10130"/>
<dbReference type="STRING" id="1850252.LPB136_10130"/>
<feature type="signal peptide" evidence="1">
    <location>
        <begin position="1"/>
        <end position="20"/>
    </location>
</feature>
<dbReference type="InterPro" id="IPR021440">
    <property type="entry name" value="DUF3089"/>
</dbReference>
<keyword evidence="1" id="KW-0732">Signal</keyword>
<dbReference type="Proteomes" id="UP000181898">
    <property type="component" value="Chromosome"/>
</dbReference>
<dbReference type="PROSITE" id="PS51257">
    <property type="entry name" value="PROKAR_LIPOPROTEIN"/>
    <property type="match status" value="1"/>
</dbReference>
<protein>
    <recommendedName>
        <fullName evidence="4">DUF3089 domain-containing protein</fullName>
    </recommendedName>
</protein>
<dbReference type="AlphaFoldDB" id="A0A1L3JKP6"/>
<dbReference type="Pfam" id="PF11288">
    <property type="entry name" value="DUF3089"/>
    <property type="match status" value="1"/>
</dbReference>
<keyword evidence="3" id="KW-1185">Reference proteome</keyword>
<name>A0A1L3JKP6_9FLAO</name>